<comment type="caution">
    <text evidence="3">The sequence shown here is derived from an EMBL/GenBank/DDBJ whole genome shotgun (WGS) entry which is preliminary data.</text>
</comment>
<evidence type="ECO:0000256" key="1">
    <source>
        <dbReference type="ARBA" id="ARBA00008532"/>
    </source>
</evidence>
<dbReference type="GO" id="GO:0045429">
    <property type="term" value="P:positive regulation of nitric oxide biosynthetic process"/>
    <property type="evidence" value="ECO:0007669"/>
    <property type="project" value="TreeGrafter"/>
</dbReference>
<dbReference type="GO" id="GO:0016597">
    <property type="term" value="F:amino acid binding"/>
    <property type="evidence" value="ECO:0007669"/>
    <property type="project" value="TreeGrafter"/>
</dbReference>
<dbReference type="GO" id="GO:0016403">
    <property type="term" value="F:dimethylargininase activity"/>
    <property type="evidence" value="ECO:0007669"/>
    <property type="project" value="TreeGrafter"/>
</dbReference>
<dbReference type="PANTHER" id="PTHR12737:SF9">
    <property type="entry name" value="DIMETHYLARGININASE"/>
    <property type="match status" value="1"/>
</dbReference>
<organism evidence="3 4">
    <name type="scientific">Patella caerulea</name>
    <name type="common">Rayed Mediterranean limpet</name>
    <dbReference type="NCBI Taxonomy" id="87958"/>
    <lineage>
        <taxon>Eukaryota</taxon>
        <taxon>Metazoa</taxon>
        <taxon>Spiralia</taxon>
        <taxon>Lophotrochozoa</taxon>
        <taxon>Mollusca</taxon>
        <taxon>Gastropoda</taxon>
        <taxon>Patellogastropoda</taxon>
        <taxon>Patelloidea</taxon>
        <taxon>Patellidae</taxon>
        <taxon>Patella</taxon>
    </lineage>
</organism>
<dbReference type="Gene3D" id="3.75.10.10">
    <property type="entry name" value="L-arginine/glycine Amidinotransferase, Chain A"/>
    <property type="match status" value="1"/>
</dbReference>
<evidence type="ECO:0000256" key="2">
    <source>
        <dbReference type="ARBA" id="ARBA00022801"/>
    </source>
</evidence>
<keyword evidence="2" id="KW-0378">Hydrolase</keyword>
<dbReference type="GO" id="GO:0000052">
    <property type="term" value="P:citrulline metabolic process"/>
    <property type="evidence" value="ECO:0007669"/>
    <property type="project" value="TreeGrafter"/>
</dbReference>
<gene>
    <name evidence="3" type="ORF">SNE40_001017</name>
</gene>
<keyword evidence="4" id="KW-1185">Reference proteome</keyword>
<proteinExistence type="inferred from homology"/>
<name>A0AAN8KD71_PATCE</name>
<comment type="similarity">
    <text evidence="1">Belongs to the DDAH family.</text>
</comment>
<accession>A0AAN8KD71</accession>
<evidence type="ECO:0008006" key="5">
    <source>
        <dbReference type="Google" id="ProtNLM"/>
    </source>
</evidence>
<dbReference type="GO" id="GO:0006525">
    <property type="term" value="P:arginine metabolic process"/>
    <property type="evidence" value="ECO:0007669"/>
    <property type="project" value="TreeGrafter"/>
</dbReference>
<dbReference type="SUPFAM" id="SSF55909">
    <property type="entry name" value="Pentein"/>
    <property type="match status" value="1"/>
</dbReference>
<dbReference type="AlphaFoldDB" id="A0AAN8KD71"/>
<dbReference type="FunFam" id="3.75.10.10:FF:000004">
    <property type="entry name" value="N(G),N(G)-dimethylarginine dimethylaminohydrolase 1"/>
    <property type="match status" value="1"/>
</dbReference>
<dbReference type="PANTHER" id="PTHR12737">
    <property type="entry name" value="DIMETHYLARGININE DIMETHYLAMINOHYDROLASE"/>
    <property type="match status" value="1"/>
</dbReference>
<dbReference type="InterPro" id="IPR033199">
    <property type="entry name" value="DDAH-like"/>
</dbReference>
<dbReference type="Pfam" id="PF19420">
    <property type="entry name" value="DDAH_eukar"/>
    <property type="match status" value="1"/>
</dbReference>
<dbReference type="Proteomes" id="UP001347796">
    <property type="component" value="Unassembled WGS sequence"/>
</dbReference>
<sequence length="303" mass="34059">MAHGETFKYNYAIICRIPQTFQYKALRTKAGKPIDIDRARKEYDDLRDILKNCDVNVIELQEDENYPDCCFIEDCAVCIGGTALIARPGHTSRQGEVGEIRKVLKNDLKLNVEEIRNAKATLDGGDVLFTGKEIFVGIGKRTNDLGAAAVADFFPEYNVNSIAIGKCETLLHLKDVVNMAGRNIVAVGGGNDAETKEANYILTEMQSLAQYTYKILHLDNRAGVDMLYINGRLIHRTREEMGEKNYGVIDEKIPYTRHRVNLSELSKADGYISSMLLPIYKKKNQMNVLSDITEDDIAPFCHK</sequence>
<evidence type="ECO:0000313" key="4">
    <source>
        <dbReference type="Proteomes" id="UP001347796"/>
    </source>
</evidence>
<protein>
    <recommendedName>
        <fullName evidence="5">Dimethylargininase</fullName>
    </recommendedName>
</protein>
<evidence type="ECO:0000313" key="3">
    <source>
        <dbReference type="EMBL" id="KAK6195630.1"/>
    </source>
</evidence>
<dbReference type="EMBL" id="JAZGQO010000001">
    <property type="protein sequence ID" value="KAK6195630.1"/>
    <property type="molecule type" value="Genomic_DNA"/>
</dbReference>
<reference evidence="3 4" key="1">
    <citation type="submission" date="2024-01" db="EMBL/GenBank/DDBJ databases">
        <title>The genome of the rayed Mediterranean limpet Patella caerulea (Linnaeus, 1758).</title>
        <authorList>
            <person name="Anh-Thu Weber A."/>
            <person name="Halstead-Nussloch G."/>
        </authorList>
    </citation>
    <scope>NUCLEOTIDE SEQUENCE [LARGE SCALE GENOMIC DNA]</scope>
    <source>
        <strain evidence="3">AATW-2023a</strain>
        <tissue evidence="3">Whole specimen</tissue>
    </source>
</reference>